<dbReference type="InterPro" id="IPR023393">
    <property type="entry name" value="START-like_dom_sf"/>
</dbReference>
<dbReference type="Gene3D" id="3.30.530.20">
    <property type="match status" value="1"/>
</dbReference>
<evidence type="ECO:0000259" key="1">
    <source>
        <dbReference type="Pfam" id="PF19569"/>
    </source>
</evidence>
<evidence type="ECO:0000313" key="3">
    <source>
        <dbReference type="Proteomes" id="UP001529085"/>
    </source>
</evidence>
<accession>A0ABT6G395</accession>
<gene>
    <name evidence="2" type="ORF">P7122_11590</name>
</gene>
<dbReference type="Pfam" id="PF19569">
    <property type="entry name" value="START_2"/>
    <property type="match status" value="1"/>
</dbReference>
<dbReference type="SUPFAM" id="SSF55961">
    <property type="entry name" value="Bet v1-like"/>
    <property type="match status" value="1"/>
</dbReference>
<proteinExistence type="predicted"/>
<sequence>MDDKEKYEMEFVIQASPSLIYQYISTPSGLSEWYADNVNSRGELFTFIWDGSEEQAKLLTKKSGERVKFRWISDEEDGASYYFEIRIQVDEITKDVSLMITDFAEEDEIDEGKMLWENQISSLKQVLGSR</sequence>
<protein>
    <submittedName>
        <fullName evidence="2">START-like domain-containing protein</fullName>
    </submittedName>
</protein>
<dbReference type="RefSeq" id="WP_278005965.1">
    <property type="nucleotide sequence ID" value="NZ_JARSBN010000006.1"/>
</dbReference>
<dbReference type="EMBL" id="JARSBN010000006">
    <property type="protein sequence ID" value="MDG4716518.1"/>
    <property type="molecule type" value="Genomic_DNA"/>
</dbReference>
<reference evidence="2 3" key="1">
    <citation type="submission" date="2023-03" db="EMBL/GenBank/DDBJ databases">
        <title>Strain YYF002 represents a novel species in the genus Winogradskyella isolated from seawater.</title>
        <authorList>
            <person name="Fu Z.-Y."/>
        </authorList>
    </citation>
    <scope>NUCLEOTIDE SEQUENCE [LARGE SCALE GENOMIC DNA]</scope>
    <source>
        <strain evidence="2 3">YYF002</strain>
    </source>
</reference>
<feature type="domain" description="START-like" evidence="1">
    <location>
        <begin position="1"/>
        <end position="128"/>
    </location>
</feature>
<evidence type="ECO:0000313" key="2">
    <source>
        <dbReference type="EMBL" id="MDG4716518.1"/>
    </source>
</evidence>
<comment type="caution">
    <text evidence="2">The sequence shown here is derived from an EMBL/GenBank/DDBJ whole genome shotgun (WGS) entry which is preliminary data.</text>
</comment>
<dbReference type="Proteomes" id="UP001529085">
    <property type="component" value="Unassembled WGS sequence"/>
</dbReference>
<keyword evidence="3" id="KW-1185">Reference proteome</keyword>
<organism evidence="2 3">
    <name type="scientific">Winogradskyella marincola</name>
    <dbReference type="NCBI Taxonomy" id="3037795"/>
    <lineage>
        <taxon>Bacteria</taxon>
        <taxon>Pseudomonadati</taxon>
        <taxon>Bacteroidota</taxon>
        <taxon>Flavobacteriia</taxon>
        <taxon>Flavobacteriales</taxon>
        <taxon>Flavobacteriaceae</taxon>
        <taxon>Winogradskyella</taxon>
    </lineage>
</organism>
<dbReference type="InterPro" id="IPR045736">
    <property type="entry name" value="START_2"/>
</dbReference>
<name>A0ABT6G395_9FLAO</name>